<dbReference type="OrthoDB" id="9768066at2"/>
<gene>
    <name evidence="1" type="ORF">B9T62_12070</name>
</gene>
<proteinExistence type="predicted"/>
<protein>
    <recommendedName>
        <fullName evidence="3">4-aminobutyrate aminotransferase</fullName>
    </recommendedName>
</protein>
<dbReference type="AlphaFoldDB" id="A0A2Z2KR02"/>
<dbReference type="KEGG" id="pdh:B9T62_12070"/>
<dbReference type="InterPro" id="IPR043737">
    <property type="entry name" value="DUF5682"/>
</dbReference>
<keyword evidence="2" id="KW-1185">Reference proteome</keyword>
<evidence type="ECO:0008006" key="3">
    <source>
        <dbReference type="Google" id="ProtNLM"/>
    </source>
</evidence>
<evidence type="ECO:0000313" key="2">
    <source>
        <dbReference type="Proteomes" id="UP000249890"/>
    </source>
</evidence>
<dbReference type="Pfam" id="PF18934">
    <property type="entry name" value="DUF5682"/>
    <property type="match status" value="1"/>
</dbReference>
<name>A0A2Z2KR02_9BACL</name>
<dbReference type="EMBL" id="CP021780">
    <property type="protein sequence ID" value="ASA26300.1"/>
    <property type="molecule type" value="Genomic_DNA"/>
</dbReference>
<reference evidence="1 2" key="1">
    <citation type="submission" date="2017-06" db="EMBL/GenBank/DDBJ databases">
        <title>Complete genome sequence of Paenibacillus donghaensis KCTC 13049T isolated from East Sea sediment, South Korea.</title>
        <authorList>
            <person name="Jung B.K."/>
            <person name="Hong S.-J."/>
            <person name="Shin J.-H."/>
        </authorList>
    </citation>
    <scope>NUCLEOTIDE SEQUENCE [LARGE SCALE GENOMIC DNA]</scope>
    <source>
        <strain evidence="1 2">KCTC 13049</strain>
    </source>
</reference>
<sequence>MESDLLPDQGQAEPLQAQVDRLEELFTQEVFNLDRGILYYPVRHHSPACSRHLLEVFRDYKPDIVLVEGPESGNPLIPVLADEATRTPVSLYYAYNNGDERAACYYPMLDYSPEYTAIKEAAERRIPAWFIDLDYRLNPESSREGMVSYQDETLLAGSSFIARLCGKLNCRSFDELWEKVFEIGSLDKTPAAFAREVFTYCSLSRMCYSEERLRQEGDLAREAHMRERIQEASAQYERVLVVTGGFHTYGLLEQNAAKRDLEDARQREQQMQAADKQIYPMVYTFTEADRLNGYASGMPYVNYYDQVWKLLRRGPQAVYNRTATAFLTRLLRSLRKGHGAVSTTDAIEAYSMIQGLAVLRGKREGGVYELLDAVTSAFVKGEHTLAADRPLEELQRLLTGDRIGEVAPNEFAVPLVEDFKAQSAVSKLQLRLTGKHKKVLELYGKPVHRRTSQLLHCADFLGTGFARLENGPDWVHGRNLNLVREHWTYTYSSLTEARLIEASIFGGTVQEAAVAKVEQAVRELPGHHSREAAQWLLRALLMGLEELADNLVGLVKRSLRLDGSFLSLCGTLTILGRIHEHRRLFGLAEGHQLLHLQEEAYDNALGKMDALRKTLPEEHTEIVQALKLLAMLAEAPEGSFSREGFCDALQALLAQRSLAPQLEGVCITLLVRLGQRDRLEIAARGRSYMQGAPNQAKHTAPYLQGVFTAGREAFLYDSTLLSDLNLLLQELSPDDFMQMIPELRLAFTFFTPVETELIAQRVAGLYQVDTGELQRSGIDEQELRRAKALDQSIRKEFALWKLI</sequence>
<evidence type="ECO:0000313" key="1">
    <source>
        <dbReference type="EMBL" id="ASA26300.1"/>
    </source>
</evidence>
<accession>A0A2Z2KR02</accession>
<dbReference type="Proteomes" id="UP000249890">
    <property type="component" value="Chromosome"/>
</dbReference>
<organism evidence="1 2">
    <name type="scientific">Paenibacillus donghaensis</name>
    <dbReference type="NCBI Taxonomy" id="414771"/>
    <lineage>
        <taxon>Bacteria</taxon>
        <taxon>Bacillati</taxon>
        <taxon>Bacillota</taxon>
        <taxon>Bacilli</taxon>
        <taxon>Bacillales</taxon>
        <taxon>Paenibacillaceae</taxon>
        <taxon>Paenibacillus</taxon>
    </lineage>
</organism>